<organism evidence="1 2">
    <name type="scientific">Novipirellula caenicola</name>
    <dbReference type="NCBI Taxonomy" id="1536901"/>
    <lineage>
        <taxon>Bacteria</taxon>
        <taxon>Pseudomonadati</taxon>
        <taxon>Planctomycetota</taxon>
        <taxon>Planctomycetia</taxon>
        <taxon>Pirellulales</taxon>
        <taxon>Pirellulaceae</taxon>
        <taxon>Novipirellula</taxon>
    </lineage>
</organism>
<protein>
    <submittedName>
        <fullName evidence="1">Uncharacterized protein</fullName>
    </submittedName>
</protein>
<accession>A0ABP9W0M1</accession>
<gene>
    <name evidence="1" type="ORF">Rcae01_05177</name>
</gene>
<dbReference type="EMBL" id="BAABRO010000015">
    <property type="protein sequence ID" value="GAA5509677.1"/>
    <property type="molecule type" value="Genomic_DNA"/>
</dbReference>
<sequence length="73" mass="7876">MQGETKWGLSVLPPSLFNFSFVRPFGSVTWVNDRFPGYRDGSAALLAISAVLEGCCAAKSEVKGLKEPKTKSP</sequence>
<evidence type="ECO:0000313" key="2">
    <source>
        <dbReference type="Proteomes" id="UP001416858"/>
    </source>
</evidence>
<proteinExistence type="predicted"/>
<name>A0ABP9W0M1_9BACT</name>
<reference evidence="1 2" key="1">
    <citation type="submission" date="2024-02" db="EMBL/GenBank/DDBJ databases">
        <title>Rhodopirellula caenicola NBRC 110016.</title>
        <authorList>
            <person name="Ichikawa N."/>
            <person name="Katano-Makiyama Y."/>
            <person name="Hidaka K."/>
        </authorList>
    </citation>
    <scope>NUCLEOTIDE SEQUENCE [LARGE SCALE GENOMIC DNA]</scope>
    <source>
        <strain evidence="1 2">NBRC 110016</strain>
    </source>
</reference>
<keyword evidence="2" id="KW-1185">Reference proteome</keyword>
<evidence type="ECO:0000313" key="1">
    <source>
        <dbReference type="EMBL" id="GAA5509677.1"/>
    </source>
</evidence>
<dbReference type="Proteomes" id="UP001416858">
    <property type="component" value="Unassembled WGS sequence"/>
</dbReference>
<comment type="caution">
    <text evidence="1">The sequence shown here is derived from an EMBL/GenBank/DDBJ whole genome shotgun (WGS) entry which is preliminary data.</text>
</comment>